<feature type="domain" description="NodB homology" evidence="1">
    <location>
        <begin position="62"/>
        <end position="272"/>
    </location>
</feature>
<gene>
    <name evidence="2" type="ORF">ACFS6H_02255</name>
</gene>
<dbReference type="InterPro" id="IPR002509">
    <property type="entry name" value="NODB_dom"/>
</dbReference>
<protein>
    <submittedName>
        <fullName evidence="2">Polysaccharide deacetylase family protein</fullName>
    </submittedName>
</protein>
<dbReference type="Pfam" id="PF01522">
    <property type="entry name" value="Polysacc_deac_1"/>
    <property type="match status" value="1"/>
</dbReference>
<proteinExistence type="predicted"/>
<evidence type="ECO:0000313" key="2">
    <source>
        <dbReference type="EMBL" id="MFD2918513.1"/>
    </source>
</evidence>
<keyword evidence="3" id="KW-1185">Reference proteome</keyword>
<dbReference type="PANTHER" id="PTHR10587">
    <property type="entry name" value="GLYCOSYL TRANSFERASE-RELATED"/>
    <property type="match status" value="1"/>
</dbReference>
<comment type="caution">
    <text evidence="2">The sequence shown here is derived from an EMBL/GenBank/DDBJ whole genome shotgun (WGS) entry which is preliminary data.</text>
</comment>
<evidence type="ECO:0000259" key="1">
    <source>
        <dbReference type="PROSITE" id="PS51677"/>
    </source>
</evidence>
<dbReference type="InterPro" id="IPR011330">
    <property type="entry name" value="Glyco_hydro/deAcase_b/a-brl"/>
</dbReference>
<dbReference type="EMBL" id="JBHUOZ010000001">
    <property type="protein sequence ID" value="MFD2918513.1"/>
    <property type="molecule type" value="Genomic_DNA"/>
</dbReference>
<sequence length="319" mass="35815">MSTNHDEPPAAKYYHYLCLLTFVVFVSCDSTPKTIVESTTGTSKTDTAVATAPAAEKKKPKKKIYLTFDDGPNKGTDNVLNIVKEENIPVTFFLVGAHAFGSKAQQVTWDSLQASKLVELCNHSFTHAWYNSYNKFYSLPDSVVSDFHKTTNRLQLKNGIGRTPGRNIWRVDSIQFTDNAKTKAAADSLYNAGYDMLGWDLEWHFNPKTMRAIKSGDDLANQIDSLLLKNKTKQPGNLVLLAHDQVYKNAEDSLQLHQLIRRLKANSEYEFAVASNYPGVKKKSITDSMLRRNMSKSDSLRKNNTINKDTNRVVKPAIG</sequence>
<organism evidence="2 3">
    <name type="scientific">Terrimonas rubra</name>
    <dbReference type="NCBI Taxonomy" id="1035890"/>
    <lineage>
        <taxon>Bacteria</taxon>
        <taxon>Pseudomonadati</taxon>
        <taxon>Bacteroidota</taxon>
        <taxon>Chitinophagia</taxon>
        <taxon>Chitinophagales</taxon>
        <taxon>Chitinophagaceae</taxon>
        <taxon>Terrimonas</taxon>
    </lineage>
</organism>
<dbReference type="Gene3D" id="3.20.20.370">
    <property type="entry name" value="Glycoside hydrolase/deacetylase"/>
    <property type="match status" value="1"/>
</dbReference>
<evidence type="ECO:0000313" key="3">
    <source>
        <dbReference type="Proteomes" id="UP001597511"/>
    </source>
</evidence>
<reference evidence="3" key="1">
    <citation type="journal article" date="2019" name="Int. J. Syst. Evol. Microbiol.">
        <title>The Global Catalogue of Microorganisms (GCM) 10K type strain sequencing project: providing services to taxonomists for standard genome sequencing and annotation.</title>
        <authorList>
            <consortium name="The Broad Institute Genomics Platform"/>
            <consortium name="The Broad Institute Genome Sequencing Center for Infectious Disease"/>
            <person name="Wu L."/>
            <person name="Ma J."/>
        </authorList>
    </citation>
    <scope>NUCLEOTIDE SEQUENCE [LARGE SCALE GENOMIC DNA]</scope>
    <source>
        <strain evidence="3">KCTC 23299</strain>
    </source>
</reference>
<dbReference type="PROSITE" id="PS51677">
    <property type="entry name" value="NODB"/>
    <property type="match status" value="1"/>
</dbReference>
<dbReference type="InterPro" id="IPR050248">
    <property type="entry name" value="Polysacc_deacetylase_ArnD"/>
</dbReference>
<name>A0ABW6A2L4_9BACT</name>
<accession>A0ABW6A2L4</accession>
<dbReference type="SUPFAM" id="SSF88713">
    <property type="entry name" value="Glycoside hydrolase/deacetylase"/>
    <property type="match status" value="1"/>
</dbReference>
<dbReference type="Proteomes" id="UP001597511">
    <property type="component" value="Unassembled WGS sequence"/>
</dbReference>
<dbReference type="RefSeq" id="WP_386094781.1">
    <property type="nucleotide sequence ID" value="NZ_JBHUOZ010000001.1"/>
</dbReference>